<keyword evidence="8" id="KW-0238">DNA-binding</keyword>
<dbReference type="AlphaFoldDB" id="A0A485NX93"/>
<dbReference type="EMBL" id="CAAGRJ010025886">
    <property type="protein sequence ID" value="VFV38255.1"/>
    <property type="molecule type" value="Genomic_DNA"/>
</dbReference>
<evidence type="ECO:0000256" key="5">
    <source>
        <dbReference type="ARBA" id="ARBA00022196"/>
    </source>
</evidence>
<comment type="subcellular location">
    <subcellularLocation>
        <location evidence="2">Cytoplasm</location>
    </subcellularLocation>
    <subcellularLocation>
        <location evidence="1">Nucleus</location>
    </subcellularLocation>
</comment>
<dbReference type="GO" id="GO:0043565">
    <property type="term" value="F:sequence-specific DNA binding"/>
    <property type="evidence" value="ECO:0007669"/>
    <property type="project" value="InterPro"/>
</dbReference>
<organism evidence="14 15">
    <name type="scientific">Lynx pardinus</name>
    <name type="common">Iberian lynx</name>
    <name type="synonym">Felis pardina</name>
    <dbReference type="NCBI Taxonomy" id="191816"/>
    <lineage>
        <taxon>Eukaryota</taxon>
        <taxon>Metazoa</taxon>
        <taxon>Chordata</taxon>
        <taxon>Craniata</taxon>
        <taxon>Vertebrata</taxon>
        <taxon>Euteleostomi</taxon>
        <taxon>Mammalia</taxon>
        <taxon>Eutheria</taxon>
        <taxon>Laurasiatheria</taxon>
        <taxon>Carnivora</taxon>
        <taxon>Feliformia</taxon>
        <taxon>Felidae</taxon>
        <taxon>Felinae</taxon>
        <taxon>Lynx</taxon>
    </lineage>
</organism>
<dbReference type="SUPFAM" id="SSF74784">
    <property type="entry name" value="Translin"/>
    <property type="match status" value="1"/>
</dbReference>
<comment type="subunit">
    <text evidence="4">Ring-shaped heterooctamer of six TSN and two TSNAX subunits, DNA/RNA binding occurs inside the ring.</text>
</comment>
<evidence type="ECO:0000256" key="9">
    <source>
        <dbReference type="ARBA" id="ARBA00023242"/>
    </source>
</evidence>
<evidence type="ECO:0000256" key="6">
    <source>
        <dbReference type="ARBA" id="ARBA00022490"/>
    </source>
</evidence>
<dbReference type="InterPro" id="IPR033956">
    <property type="entry name" value="Translin"/>
</dbReference>
<dbReference type="Gene3D" id="1.20.58.200">
    <property type="entry name" value="Translin, domain 2"/>
    <property type="match status" value="1"/>
</dbReference>
<evidence type="ECO:0000256" key="3">
    <source>
        <dbReference type="ARBA" id="ARBA00005902"/>
    </source>
</evidence>
<keyword evidence="13" id="KW-0472">Membrane</keyword>
<dbReference type="GO" id="GO:0005737">
    <property type="term" value="C:cytoplasm"/>
    <property type="evidence" value="ECO:0007669"/>
    <property type="project" value="UniProtKB-SubCell"/>
</dbReference>
<evidence type="ECO:0000313" key="15">
    <source>
        <dbReference type="Proteomes" id="UP000386466"/>
    </source>
</evidence>
<dbReference type="GO" id="GO:0003723">
    <property type="term" value="F:RNA binding"/>
    <property type="evidence" value="ECO:0007669"/>
    <property type="project" value="UniProtKB-KW"/>
</dbReference>
<gene>
    <name evidence="14" type="ORF">LYPA_23C018534</name>
</gene>
<keyword evidence="7" id="KW-0694">RNA-binding</keyword>
<comment type="function">
    <text evidence="11">Exhibits both single-stranded and double-stranded endoribonuclease activity. May act as an activator of RNA-induced silencing complex (RISC) by facilitating endonucleolytic cleavage of the siRNA passenger strand.</text>
</comment>
<evidence type="ECO:0000313" key="14">
    <source>
        <dbReference type="EMBL" id="VFV38255.1"/>
    </source>
</evidence>
<keyword evidence="13" id="KW-1133">Transmembrane helix</keyword>
<evidence type="ECO:0000256" key="2">
    <source>
        <dbReference type="ARBA" id="ARBA00004496"/>
    </source>
</evidence>
<evidence type="ECO:0000256" key="10">
    <source>
        <dbReference type="ARBA" id="ARBA00025374"/>
    </source>
</evidence>
<evidence type="ECO:0000256" key="1">
    <source>
        <dbReference type="ARBA" id="ARBA00004123"/>
    </source>
</evidence>
<dbReference type="InterPro" id="IPR016068">
    <property type="entry name" value="Translin_N"/>
</dbReference>
<protein>
    <recommendedName>
        <fullName evidence="5">Translin</fullName>
    </recommendedName>
    <alternativeName>
        <fullName evidence="12">Component 3 of promoter of RISC</fullName>
    </alternativeName>
</protein>
<dbReference type="CDD" id="cd14819">
    <property type="entry name" value="Translin"/>
    <property type="match status" value="1"/>
</dbReference>
<evidence type="ECO:0000256" key="7">
    <source>
        <dbReference type="ARBA" id="ARBA00022884"/>
    </source>
</evidence>
<name>A0A485NX93_LYNPA</name>
<keyword evidence="9" id="KW-0539">Nucleus</keyword>
<evidence type="ECO:0000256" key="13">
    <source>
        <dbReference type="SAM" id="Phobius"/>
    </source>
</evidence>
<reference evidence="14 15" key="1">
    <citation type="submission" date="2019-01" db="EMBL/GenBank/DDBJ databases">
        <authorList>
            <person name="Alioto T."/>
            <person name="Alioto T."/>
        </authorList>
    </citation>
    <scope>NUCLEOTIDE SEQUENCE [LARGE SCALE GENOMIC DNA]</scope>
</reference>
<dbReference type="GO" id="GO:0016070">
    <property type="term" value="P:RNA metabolic process"/>
    <property type="evidence" value="ECO:0007669"/>
    <property type="project" value="InterPro"/>
</dbReference>
<keyword evidence="15" id="KW-1185">Reference proteome</keyword>
<dbReference type="Proteomes" id="UP000386466">
    <property type="component" value="Unassembled WGS sequence"/>
</dbReference>
<proteinExistence type="inferred from homology"/>
<evidence type="ECO:0000256" key="8">
    <source>
        <dbReference type="ARBA" id="ARBA00023125"/>
    </source>
</evidence>
<keyword evidence="13" id="KW-0812">Transmembrane</keyword>
<dbReference type="InterPro" id="IPR002848">
    <property type="entry name" value="Translin_fam"/>
</dbReference>
<comment type="similarity">
    <text evidence="3">Belongs to the translin family.</text>
</comment>
<keyword evidence="6" id="KW-0963">Cytoplasm</keyword>
<dbReference type="InterPro" id="IPR036081">
    <property type="entry name" value="Translin_sf"/>
</dbReference>
<dbReference type="GO" id="GO:0005634">
    <property type="term" value="C:nucleus"/>
    <property type="evidence" value="ECO:0007669"/>
    <property type="project" value="UniProtKB-SubCell"/>
</dbReference>
<evidence type="ECO:0000256" key="4">
    <source>
        <dbReference type="ARBA" id="ARBA00011685"/>
    </source>
</evidence>
<accession>A0A485NX93</accession>
<sequence>MSSETKFSAEQYYGFHEHWGFVLQLLVFLVTFVVYLESETLMTPEVVTEVLGIEPYWEKGFHLDVEDHLSGVLILASEFSRLSVNSVTVGGYSQILHIYTFINELNSSFCLPNPKNDSLRNCCDGFKYDLKKVDEVVYDLTIQGFSKETAVAYAEK</sequence>
<feature type="transmembrane region" description="Helical" evidence="13">
    <location>
        <begin position="18"/>
        <end position="36"/>
    </location>
</feature>
<evidence type="ECO:0000256" key="11">
    <source>
        <dbReference type="ARBA" id="ARBA00025410"/>
    </source>
</evidence>
<dbReference type="Gene3D" id="1.20.58.190">
    <property type="entry name" value="Translin, domain 1"/>
    <property type="match status" value="1"/>
</dbReference>
<dbReference type="PANTHER" id="PTHR10741">
    <property type="entry name" value="TRANSLIN AND TRANSLIN ASSOCIATED PROTEIN X"/>
    <property type="match status" value="1"/>
</dbReference>
<dbReference type="InterPro" id="IPR016069">
    <property type="entry name" value="Translin_C"/>
</dbReference>
<dbReference type="Pfam" id="PF01997">
    <property type="entry name" value="Translin"/>
    <property type="match status" value="1"/>
</dbReference>
<dbReference type="GO" id="GO:0003697">
    <property type="term" value="F:single-stranded DNA binding"/>
    <property type="evidence" value="ECO:0007669"/>
    <property type="project" value="InterPro"/>
</dbReference>
<comment type="function">
    <text evidence="10">DNA-binding protein that specifically recognizes consensus sequences at the breakpoint junctions in chromosomal translocations, mostly involving immunoglobulin (Ig)/T-cell receptor gene segments. Seems to recognize single-stranded DNA ends generated by staggered breaks occurring at recombination hot spots.</text>
</comment>
<evidence type="ECO:0000256" key="12">
    <source>
        <dbReference type="ARBA" id="ARBA00030513"/>
    </source>
</evidence>